<gene>
    <name evidence="2" type="ORF">AVDCRST_MAG91-2079</name>
</gene>
<name>A0A6J4TCU7_9SPHN</name>
<evidence type="ECO:0008006" key="3">
    <source>
        <dbReference type="Google" id="ProtNLM"/>
    </source>
</evidence>
<feature type="transmembrane region" description="Helical" evidence="1">
    <location>
        <begin position="31"/>
        <end position="49"/>
    </location>
</feature>
<keyword evidence="1" id="KW-0812">Transmembrane</keyword>
<keyword evidence="1" id="KW-1133">Transmembrane helix</keyword>
<dbReference type="AlphaFoldDB" id="A0A6J4TCU7"/>
<protein>
    <recommendedName>
        <fullName evidence="3">Lipopolysaccharide export system protein LptC</fullName>
    </recommendedName>
</protein>
<sequence length="212" mass="22427">MSDAAVQERAWRQRLAAPGGRQDGVVRIARVALPVAAGVLVALLAVAPLTSGKDVSFLLDKNKVDVASERMRAEAAEYRGRDDKGQPFSLTAASAVQRSSADPTVRLNDLAARIQLPEGPASIVAERGRYDLAAERVAIDGPVQFSAADGYGLETRDVTVDLKTRSLESGGRVDGRMPLGTFSAGRLRADLGERHVVLDGGASLKIRQGALN</sequence>
<keyword evidence="1" id="KW-0472">Membrane</keyword>
<evidence type="ECO:0000313" key="2">
    <source>
        <dbReference type="EMBL" id="CAA9518933.1"/>
    </source>
</evidence>
<reference evidence="2" key="1">
    <citation type="submission" date="2020-02" db="EMBL/GenBank/DDBJ databases">
        <authorList>
            <person name="Meier V. D."/>
        </authorList>
    </citation>
    <scope>NUCLEOTIDE SEQUENCE</scope>
    <source>
        <strain evidence="2">AVDCRST_MAG91</strain>
    </source>
</reference>
<organism evidence="2">
    <name type="scientific">uncultured Sphingomonadaceae bacterium</name>
    <dbReference type="NCBI Taxonomy" id="169976"/>
    <lineage>
        <taxon>Bacteria</taxon>
        <taxon>Pseudomonadati</taxon>
        <taxon>Pseudomonadota</taxon>
        <taxon>Alphaproteobacteria</taxon>
        <taxon>Sphingomonadales</taxon>
        <taxon>Sphingomonadaceae</taxon>
        <taxon>environmental samples</taxon>
    </lineage>
</organism>
<dbReference type="Pfam" id="PF06835">
    <property type="entry name" value="LptC"/>
    <property type="match status" value="1"/>
</dbReference>
<evidence type="ECO:0000256" key="1">
    <source>
        <dbReference type="SAM" id="Phobius"/>
    </source>
</evidence>
<accession>A0A6J4TCU7</accession>
<dbReference type="InterPro" id="IPR010664">
    <property type="entry name" value="LipoPS_assembly_LptC-rel"/>
</dbReference>
<proteinExistence type="predicted"/>
<dbReference type="EMBL" id="CADCVX010000382">
    <property type="protein sequence ID" value="CAA9518933.1"/>
    <property type="molecule type" value="Genomic_DNA"/>
</dbReference>